<reference evidence="2 3" key="1">
    <citation type="journal article" date="2017" name="BMC Genomics">
        <title>Genome sequencing of 39 Akkermansia muciniphila isolates reveals its population structure, genomic and functional diverisity, and global distribution in mammalian gut microbiotas.</title>
        <authorList>
            <person name="Guo X."/>
            <person name="Li S."/>
            <person name="Zhang J."/>
            <person name="Wu F."/>
            <person name="Li X."/>
            <person name="Wu D."/>
            <person name="Zhang M."/>
            <person name="Ou Z."/>
            <person name="Jie Z."/>
            <person name="Yan Q."/>
            <person name="Li P."/>
            <person name="Yi J."/>
            <person name="Peng Y."/>
        </authorList>
    </citation>
    <scope>NUCLEOTIDE SEQUENCE [LARGE SCALE GENOMIC DNA]</scope>
    <source>
        <strain evidence="2 3">GP43</strain>
    </source>
</reference>
<name>A0AAP8NMY8_9BACT</name>
<keyword evidence="1" id="KW-0812">Transmembrane</keyword>
<feature type="transmembrane region" description="Helical" evidence="1">
    <location>
        <begin position="40"/>
        <end position="58"/>
    </location>
</feature>
<organism evidence="2 3">
    <name type="scientific">Akkermansia muciniphila</name>
    <dbReference type="NCBI Taxonomy" id="239935"/>
    <lineage>
        <taxon>Bacteria</taxon>
        <taxon>Pseudomonadati</taxon>
        <taxon>Verrucomicrobiota</taxon>
        <taxon>Verrucomicrobiia</taxon>
        <taxon>Verrucomicrobiales</taxon>
        <taxon>Akkermansiaceae</taxon>
        <taxon>Akkermansia</taxon>
    </lineage>
</organism>
<comment type="caution">
    <text evidence="2">The sequence shown here is derived from an EMBL/GenBank/DDBJ whole genome shotgun (WGS) entry which is preliminary data.</text>
</comment>
<dbReference type="EMBL" id="PJKN01000001">
    <property type="protein sequence ID" value="PNC57879.1"/>
    <property type="molecule type" value="Genomic_DNA"/>
</dbReference>
<gene>
    <name evidence="2" type="ORF">CXU09_02120</name>
</gene>
<feature type="transmembrane region" description="Helical" evidence="1">
    <location>
        <begin position="70"/>
        <end position="98"/>
    </location>
</feature>
<evidence type="ECO:0000256" key="1">
    <source>
        <dbReference type="SAM" id="Phobius"/>
    </source>
</evidence>
<keyword evidence="1" id="KW-1133">Transmembrane helix</keyword>
<evidence type="ECO:0000313" key="2">
    <source>
        <dbReference type="EMBL" id="PNC57879.1"/>
    </source>
</evidence>
<feature type="transmembrane region" description="Helical" evidence="1">
    <location>
        <begin position="118"/>
        <end position="144"/>
    </location>
</feature>
<protein>
    <submittedName>
        <fullName evidence="2">Uncharacterized protein</fullName>
    </submittedName>
</protein>
<dbReference type="RefSeq" id="WP_102735224.1">
    <property type="nucleotide sequence ID" value="NZ_PJKN01000001.1"/>
</dbReference>
<dbReference type="AlphaFoldDB" id="A0AAP8NMY8"/>
<dbReference type="Proteomes" id="UP000235914">
    <property type="component" value="Unassembled WGS sequence"/>
</dbReference>
<keyword evidence="1" id="KW-0472">Membrane</keyword>
<sequence>MNHAAAPAPPPRGLLIKSTGLLTAVSPLCTWLLWDTLPAAALLVPLFLVSIFAGMARAMKKNIHETFLPVLPAVWLTLAAGLAFTAVSLFSQAAFIWLPQILAGTAAMPHAWLIPLGHLNLLAILSSLLLLTLAAAYACLLCIGKKTIRPAAGKTQATA</sequence>
<accession>A0AAP8NMY8</accession>
<evidence type="ECO:0000313" key="3">
    <source>
        <dbReference type="Proteomes" id="UP000235914"/>
    </source>
</evidence>
<proteinExistence type="predicted"/>